<accession>A0A7Z7FJU2</accession>
<gene>
    <name evidence="1" type="ORF">SAMN04487926_12216</name>
</gene>
<sequence>MDVGSQPVYCLMNTHFPEHLLGKRSVYRNDNPAFPRENQPHGFRGTDKKRLLIESNAAMTICVHQASPSQRACSDPKLPLK</sequence>
<dbReference type="AlphaFoldDB" id="A0A7Z7FJU2"/>
<reference evidence="1" key="1">
    <citation type="submission" date="2016-10" db="EMBL/GenBank/DDBJ databases">
        <authorList>
            <person name="Varghese N."/>
            <person name="Submissions S."/>
        </authorList>
    </citation>
    <scope>NUCLEOTIDE SEQUENCE [LARGE SCALE GENOMIC DNA]</scope>
    <source>
        <strain evidence="1">YR281</strain>
    </source>
</reference>
<dbReference type="EMBL" id="FNDI01000022">
    <property type="protein sequence ID" value="SDI69795.1"/>
    <property type="molecule type" value="Genomic_DNA"/>
</dbReference>
<keyword evidence="2" id="KW-1185">Reference proteome</keyword>
<evidence type="ECO:0000313" key="2">
    <source>
        <dbReference type="Proteomes" id="UP000198900"/>
    </source>
</evidence>
<name>A0A7Z7FJU2_9BURK</name>
<evidence type="ECO:0000313" key="1">
    <source>
        <dbReference type="EMBL" id="SDI69795.1"/>
    </source>
</evidence>
<comment type="caution">
    <text evidence="1">The sequence shown here is derived from an EMBL/GenBank/DDBJ whole genome shotgun (WGS) entry which is preliminary data.</text>
</comment>
<dbReference type="Proteomes" id="UP000198900">
    <property type="component" value="Unassembled WGS sequence"/>
</dbReference>
<proteinExistence type="predicted"/>
<protein>
    <submittedName>
        <fullName evidence="1">Uncharacterized protein</fullName>
    </submittedName>
</protein>
<organism evidence="1 2">
    <name type="scientific">Paraburkholderia steynii</name>
    <dbReference type="NCBI Taxonomy" id="1245441"/>
    <lineage>
        <taxon>Bacteria</taxon>
        <taxon>Pseudomonadati</taxon>
        <taxon>Pseudomonadota</taxon>
        <taxon>Betaproteobacteria</taxon>
        <taxon>Burkholderiales</taxon>
        <taxon>Burkholderiaceae</taxon>
        <taxon>Paraburkholderia</taxon>
    </lineage>
</organism>